<feature type="transmembrane region" description="Helical" evidence="2">
    <location>
        <begin position="366"/>
        <end position="386"/>
    </location>
</feature>
<feature type="region of interest" description="Disordered" evidence="1">
    <location>
        <begin position="396"/>
        <end position="432"/>
    </location>
</feature>
<proteinExistence type="predicted"/>
<feature type="transmembrane region" description="Helical" evidence="2">
    <location>
        <begin position="187"/>
        <end position="207"/>
    </location>
</feature>
<keyword evidence="2" id="KW-1133">Transmembrane helix</keyword>
<dbReference type="Pfam" id="PF01757">
    <property type="entry name" value="Acyl_transf_3"/>
    <property type="match status" value="1"/>
</dbReference>
<evidence type="ECO:0000256" key="2">
    <source>
        <dbReference type="SAM" id="Phobius"/>
    </source>
</evidence>
<gene>
    <name evidence="5" type="ORF">LR394_18040</name>
</gene>
<keyword evidence="2" id="KW-0812">Transmembrane</keyword>
<keyword evidence="5" id="KW-0808">Transferase</keyword>
<feature type="transmembrane region" description="Helical" evidence="2">
    <location>
        <begin position="219"/>
        <end position="234"/>
    </location>
</feature>
<dbReference type="RefSeq" id="WP_231443416.1">
    <property type="nucleotide sequence ID" value="NZ_JAJOMB010000009.1"/>
</dbReference>
<dbReference type="InterPro" id="IPR050879">
    <property type="entry name" value="Acyltransferase_3"/>
</dbReference>
<dbReference type="PANTHER" id="PTHR23028:SF53">
    <property type="entry name" value="ACYL_TRANSF_3 DOMAIN-CONTAINING PROTEIN"/>
    <property type="match status" value="1"/>
</dbReference>
<dbReference type="InterPro" id="IPR002656">
    <property type="entry name" value="Acyl_transf_3_dom"/>
</dbReference>
<name>A0A9X1NFE4_9ACTN</name>
<feature type="domain" description="Acyltransferase 3" evidence="3">
    <location>
        <begin position="30"/>
        <end position="354"/>
    </location>
</feature>
<keyword evidence="2" id="KW-0472">Membrane</keyword>
<dbReference type="GO" id="GO:0016747">
    <property type="term" value="F:acyltransferase activity, transferring groups other than amino-acyl groups"/>
    <property type="evidence" value="ECO:0007669"/>
    <property type="project" value="InterPro"/>
</dbReference>
<dbReference type="Pfam" id="PF19040">
    <property type="entry name" value="SGNH"/>
    <property type="match status" value="1"/>
</dbReference>
<accession>A0A9X1NFE4</accession>
<evidence type="ECO:0000259" key="3">
    <source>
        <dbReference type="Pfam" id="PF01757"/>
    </source>
</evidence>
<reference evidence="5" key="1">
    <citation type="submission" date="2021-11" db="EMBL/GenBank/DDBJ databases">
        <title>Streptomyces corallinus and Kineosporia corallina sp. nov., two new coral-derived marine actinobacteria.</title>
        <authorList>
            <person name="Buangrab K."/>
            <person name="Sutthacheep M."/>
            <person name="Yeemin T."/>
            <person name="Harunari E."/>
            <person name="Igarashi Y."/>
            <person name="Sripreechasak P."/>
            <person name="Kanchanasin P."/>
            <person name="Tanasupawat S."/>
            <person name="Phongsopitanun W."/>
        </authorList>
    </citation>
    <scope>NUCLEOTIDE SEQUENCE</scope>
    <source>
        <strain evidence="5">JCM 31032</strain>
    </source>
</reference>
<organism evidence="5 6">
    <name type="scientific">Kineosporia babensis</name>
    <dbReference type="NCBI Taxonomy" id="499548"/>
    <lineage>
        <taxon>Bacteria</taxon>
        <taxon>Bacillati</taxon>
        <taxon>Actinomycetota</taxon>
        <taxon>Actinomycetes</taxon>
        <taxon>Kineosporiales</taxon>
        <taxon>Kineosporiaceae</taxon>
        <taxon>Kineosporia</taxon>
    </lineage>
</organism>
<dbReference type="GO" id="GO:0009103">
    <property type="term" value="P:lipopolysaccharide biosynthetic process"/>
    <property type="evidence" value="ECO:0007669"/>
    <property type="project" value="TreeGrafter"/>
</dbReference>
<evidence type="ECO:0000256" key="1">
    <source>
        <dbReference type="SAM" id="MobiDB-lite"/>
    </source>
</evidence>
<feature type="transmembrane region" description="Helical" evidence="2">
    <location>
        <begin position="309"/>
        <end position="328"/>
    </location>
</feature>
<feature type="transmembrane region" description="Helical" evidence="2">
    <location>
        <begin position="53"/>
        <end position="74"/>
    </location>
</feature>
<feature type="domain" description="SGNH" evidence="4">
    <location>
        <begin position="446"/>
        <end position="673"/>
    </location>
</feature>
<sequence>MKRAPRDEPPETPQSPDRTQTAHAASFRGDIQGLRAVAVLVVLLYHTELGPSGGFLGVDVFFVLSGFLITGLLIREHEKTGRISLPRFWARRARRLIPASALVLLVTCLAARWYLPASQWPSIGGDAIAAAGYFVNWRLAAESVDYLAEGSLASPLQHFWSLAIEEQFYVVWPLLISALLLARSRKVAVGGIAVVAAASLTLALTTYSPQTYFTTHTRIWELAAGALCAMAFARRPLPQDVSKSQAALNAGLGWAGLAAIGAALFVVRPTTMWPGPLTVLVVAGTMLILRYGEAAYGVRTVLARKPMTWIGDISYSLYLWHWPLVVIFKVDGELTVPEGLIVAGVSIVLAALTYYLVEQPARKARFWAPSSLGIAGGLTLALIAAGSGTALANSKSVEAPERPLGATAAVPEQETATALAPPPEEAKEDNGDIYKRDCVSSYESTALRPCEFDYSRGADAPVVYAVGDSKLGQWVPTLQELGRKYGWKLVSITKSGCPFSDLRRMRGNPATEYTSCTEWNQQLLQAVETARPDLVITSQFQFYQASKDGQELTDPEENRQEMIRGLAQRLELLKSLDIPAVTIYETPRMKEDIADCVSMHLDDLSACARPRDSGLKGLVVGEASEQTDTPVVDLTEKVCAADLCNPVIGDVLVYRDDHHLTATFARSLTPFFDEKLTQALDPDLVFKVLTRD</sequence>
<keyword evidence="5" id="KW-0012">Acyltransferase</keyword>
<evidence type="ECO:0000259" key="4">
    <source>
        <dbReference type="Pfam" id="PF19040"/>
    </source>
</evidence>
<evidence type="ECO:0000313" key="6">
    <source>
        <dbReference type="Proteomes" id="UP001138997"/>
    </source>
</evidence>
<dbReference type="GO" id="GO:0016020">
    <property type="term" value="C:membrane"/>
    <property type="evidence" value="ECO:0007669"/>
    <property type="project" value="TreeGrafter"/>
</dbReference>
<evidence type="ECO:0000313" key="5">
    <source>
        <dbReference type="EMBL" id="MCD5312811.1"/>
    </source>
</evidence>
<feature type="transmembrane region" description="Helical" evidence="2">
    <location>
        <begin position="273"/>
        <end position="289"/>
    </location>
</feature>
<dbReference type="EMBL" id="JAJOMB010000009">
    <property type="protein sequence ID" value="MCD5312811.1"/>
    <property type="molecule type" value="Genomic_DNA"/>
</dbReference>
<dbReference type="AlphaFoldDB" id="A0A9X1NFE4"/>
<dbReference type="Proteomes" id="UP001138997">
    <property type="component" value="Unassembled WGS sequence"/>
</dbReference>
<dbReference type="InterPro" id="IPR043968">
    <property type="entry name" value="SGNH"/>
</dbReference>
<feature type="region of interest" description="Disordered" evidence="1">
    <location>
        <begin position="1"/>
        <end position="22"/>
    </location>
</feature>
<keyword evidence="6" id="KW-1185">Reference proteome</keyword>
<protein>
    <submittedName>
        <fullName evidence="5">Acyltransferase</fullName>
    </submittedName>
</protein>
<feature type="transmembrane region" description="Helical" evidence="2">
    <location>
        <begin position="340"/>
        <end position="357"/>
    </location>
</feature>
<feature type="transmembrane region" description="Helical" evidence="2">
    <location>
        <begin position="159"/>
        <end position="180"/>
    </location>
</feature>
<feature type="transmembrane region" description="Helical" evidence="2">
    <location>
        <begin position="95"/>
        <end position="115"/>
    </location>
</feature>
<feature type="transmembrane region" description="Helical" evidence="2">
    <location>
        <begin position="246"/>
        <end position="267"/>
    </location>
</feature>
<dbReference type="PANTHER" id="PTHR23028">
    <property type="entry name" value="ACETYLTRANSFERASE"/>
    <property type="match status" value="1"/>
</dbReference>
<comment type="caution">
    <text evidence="5">The sequence shown here is derived from an EMBL/GenBank/DDBJ whole genome shotgun (WGS) entry which is preliminary data.</text>
</comment>